<comment type="caution">
    <text evidence="6">The sequence shown here is derived from an EMBL/GenBank/DDBJ whole genome shotgun (WGS) entry which is preliminary data.</text>
</comment>
<keyword evidence="3" id="KW-0804">Transcription</keyword>
<evidence type="ECO:0000313" key="9">
    <source>
        <dbReference type="Proteomes" id="UP001592582"/>
    </source>
</evidence>
<dbReference type="PANTHER" id="PTHR30055">
    <property type="entry name" value="HTH-TYPE TRANSCRIPTIONAL REGULATOR RUTR"/>
    <property type="match status" value="1"/>
</dbReference>
<dbReference type="SUPFAM" id="SSF46689">
    <property type="entry name" value="Homeodomain-like"/>
    <property type="match status" value="1"/>
</dbReference>
<dbReference type="EMBL" id="JBHEZX010000014">
    <property type="protein sequence ID" value="MFC1412951.1"/>
    <property type="molecule type" value="Genomic_DNA"/>
</dbReference>
<dbReference type="InterPro" id="IPR023772">
    <property type="entry name" value="DNA-bd_HTH_TetR-type_CS"/>
</dbReference>
<evidence type="ECO:0000313" key="8">
    <source>
        <dbReference type="Proteomes" id="UP001592530"/>
    </source>
</evidence>
<dbReference type="InterPro" id="IPR050109">
    <property type="entry name" value="HTH-type_TetR-like_transc_reg"/>
</dbReference>
<dbReference type="InterPro" id="IPR001647">
    <property type="entry name" value="HTH_TetR"/>
</dbReference>
<dbReference type="Proteomes" id="UP001592530">
    <property type="component" value="Unassembled WGS sequence"/>
</dbReference>
<dbReference type="PRINTS" id="PR00455">
    <property type="entry name" value="HTHTETR"/>
</dbReference>
<name>A0ABV6VGZ7_9ACTN</name>
<keyword evidence="2 4" id="KW-0238">DNA-binding</keyword>
<proteinExistence type="predicted"/>
<evidence type="ECO:0000256" key="3">
    <source>
        <dbReference type="ARBA" id="ARBA00023163"/>
    </source>
</evidence>
<keyword evidence="9" id="KW-1185">Reference proteome</keyword>
<protein>
    <submittedName>
        <fullName evidence="6">TetR family transcriptional regulator</fullName>
    </submittedName>
</protein>
<dbReference type="Gene3D" id="1.10.357.10">
    <property type="entry name" value="Tetracycline Repressor, domain 2"/>
    <property type="match status" value="1"/>
</dbReference>
<dbReference type="PROSITE" id="PS50977">
    <property type="entry name" value="HTH_TETR_2"/>
    <property type="match status" value="1"/>
</dbReference>
<dbReference type="Proteomes" id="UP001592582">
    <property type="component" value="Unassembled WGS sequence"/>
</dbReference>
<dbReference type="PROSITE" id="PS01081">
    <property type="entry name" value="HTH_TETR_1"/>
    <property type="match status" value="1"/>
</dbReference>
<dbReference type="Pfam" id="PF17935">
    <property type="entry name" value="TetR_C_27"/>
    <property type="match status" value="1"/>
</dbReference>
<gene>
    <name evidence="7" type="ORF">ACEZDB_37785</name>
    <name evidence="6" type="ORF">ACEZDG_27170</name>
</gene>
<evidence type="ECO:0000256" key="4">
    <source>
        <dbReference type="PROSITE-ProRule" id="PRU00335"/>
    </source>
</evidence>
<evidence type="ECO:0000313" key="7">
    <source>
        <dbReference type="EMBL" id="MFC1436402.1"/>
    </source>
</evidence>
<dbReference type="PANTHER" id="PTHR30055:SF151">
    <property type="entry name" value="TRANSCRIPTIONAL REGULATORY PROTEIN"/>
    <property type="match status" value="1"/>
</dbReference>
<feature type="domain" description="HTH tetR-type" evidence="5">
    <location>
        <begin position="5"/>
        <end position="65"/>
    </location>
</feature>
<feature type="DNA-binding region" description="H-T-H motif" evidence="4">
    <location>
        <begin position="28"/>
        <end position="47"/>
    </location>
</feature>
<evidence type="ECO:0000256" key="1">
    <source>
        <dbReference type="ARBA" id="ARBA00023015"/>
    </source>
</evidence>
<organism evidence="6 9">
    <name type="scientific">Streptacidiphilus alkalitolerans</name>
    <dbReference type="NCBI Taxonomy" id="3342712"/>
    <lineage>
        <taxon>Bacteria</taxon>
        <taxon>Bacillati</taxon>
        <taxon>Actinomycetota</taxon>
        <taxon>Actinomycetes</taxon>
        <taxon>Kitasatosporales</taxon>
        <taxon>Streptomycetaceae</taxon>
        <taxon>Streptacidiphilus</taxon>
    </lineage>
</organism>
<reference evidence="8 9" key="1">
    <citation type="submission" date="2024-09" db="EMBL/GenBank/DDBJ databases">
        <authorList>
            <person name="Lee S.D."/>
        </authorList>
    </citation>
    <scope>NUCLEOTIDE SEQUENCE [LARGE SCALE GENOMIC DNA]</scope>
    <source>
        <strain evidence="6 9">N1-1</strain>
        <strain evidence="7 8">N1-3</strain>
    </source>
</reference>
<accession>A0ABV6VGZ7</accession>
<evidence type="ECO:0000256" key="2">
    <source>
        <dbReference type="ARBA" id="ARBA00023125"/>
    </source>
</evidence>
<dbReference type="InterPro" id="IPR041478">
    <property type="entry name" value="TetR_C_27"/>
</dbReference>
<dbReference type="InterPro" id="IPR009057">
    <property type="entry name" value="Homeodomain-like_sf"/>
</dbReference>
<keyword evidence="1" id="KW-0805">Transcription regulation</keyword>
<evidence type="ECO:0000259" key="5">
    <source>
        <dbReference type="PROSITE" id="PS50977"/>
    </source>
</evidence>
<dbReference type="SUPFAM" id="SSF48498">
    <property type="entry name" value="Tetracyclin repressor-like, C-terminal domain"/>
    <property type="match status" value="1"/>
</dbReference>
<sequence>MAESALSTEQILVAAEDVLRRFGPAKATVVDVARALGVSHGTVYRHFPSKAALRGAVTERWLDRAHAALPAVATGSQPPDVRLRLWLETLYRAKKHKALDDPELFATYQVLVDESSALIDGHLTALETQLAVIIAEGQDDGIFAEVGDPLTLAHTVFQATARFHDPAYASTWTTPTADQEFAALVGLLLRGLAAR</sequence>
<evidence type="ECO:0000313" key="6">
    <source>
        <dbReference type="EMBL" id="MFC1412951.1"/>
    </source>
</evidence>
<dbReference type="Pfam" id="PF00440">
    <property type="entry name" value="TetR_N"/>
    <property type="match status" value="1"/>
</dbReference>
<dbReference type="InterPro" id="IPR036271">
    <property type="entry name" value="Tet_transcr_reg_TetR-rel_C_sf"/>
</dbReference>
<dbReference type="EMBL" id="JBHEZY010000031">
    <property type="protein sequence ID" value="MFC1436402.1"/>
    <property type="molecule type" value="Genomic_DNA"/>
</dbReference>
<dbReference type="RefSeq" id="WP_380514134.1">
    <property type="nucleotide sequence ID" value="NZ_JBHEZX010000014.1"/>
</dbReference>